<dbReference type="AlphaFoldDB" id="A0A1E1WXM6"/>
<organism evidence="1">
    <name type="scientific">Amblyomma aureolatum</name>
    <dbReference type="NCBI Taxonomy" id="187763"/>
    <lineage>
        <taxon>Eukaryota</taxon>
        <taxon>Metazoa</taxon>
        <taxon>Ecdysozoa</taxon>
        <taxon>Arthropoda</taxon>
        <taxon>Chelicerata</taxon>
        <taxon>Arachnida</taxon>
        <taxon>Acari</taxon>
        <taxon>Parasitiformes</taxon>
        <taxon>Ixodida</taxon>
        <taxon>Ixodoidea</taxon>
        <taxon>Ixodidae</taxon>
        <taxon>Amblyomminae</taxon>
        <taxon>Amblyomma</taxon>
    </lineage>
</organism>
<reference evidence="1" key="1">
    <citation type="journal article" date="2017" name="Front. Cell. Infect. Microbiol.">
        <title>The Distinct Transcriptional Response of the Midgut of Amblyomma sculptum and Amblyomma aureolatum Ticks to Rickettsia rickettsii Correlates to Their Differences in Susceptibility to Infection.</title>
        <authorList>
            <person name="Martins L.A."/>
            <person name="Galletti M.F.B.M."/>
            <person name="Ribeiro J.M."/>
            <person name="Fujita A."/>
            <person name="Costa F.B."/>
            <person name="Labruna M.B."/>
            <person name="Daffre S."/>
            <person name="Fogaca A.C."/>
        </authorList>
    </citation>
    <scope>NUCLEOTIDE SEQUENCE</scope>
</reference>
<evidence type="ECO:0000313" key="1">
    <source>
        <dbReference type="EMBL" id="JAT91783.1"/>
    </source>
</evidence>
<name>A0A1E1WXM6_9ACAR</name>
<sequence>MDNEVRYAELSLPRSKYPVRIREPPTEYAQIDFQRAGVLFSAVPPPQSEEEDPCSAVGSDTPLMNSLQPNVRHLGGAPSDHNTISTPV</sequence>
<dbReference type="EMBL" id="GFAC01007405">
    <property type="protein sequence ID" value="JAT91783.1"/>
    <property type="molecule type" value="mRNA"/>
</dbReference>
<protein>
    <submittedName>
        <fullName evidence="1">Uncharacterized protein</fullName>
    </submittedName>
</protein>
<accession>A0A1E1WXM6</accession>
<proteinExistence type="evidence at transcript level"/>